<dbReference type="SMART" id="SM00406">
    <property type="entry name" value="IGv"/>
    <property type="match status" value="1"/>
</dbReference>
<accession>A0A670K6E9</accession>
<evidence type="ECO:0000313" key="6">
    <source>
        <dbReference type="Proteomes" id="UP000472272"/>
    </source>
</evidence>
<keyword evidence="1" id="KW-0391">Immunity</keyword>
<evidence type="ECO:0000259" key="4">
    <source>
        <dbReference type="PROSITE" id="PS50835"/>
    </source>
</evidence>
<dbReference type="InterPro" id="IPR003599">
    <property type="entry name" value="Ig_sub"/>
</dbReference>
<dbReference type="GeneTree" id="ENSGT01030000234536"/>
<dbReference type="Ensembl" id="ENSPMRT00000033777.1">
    <property type="protein sequence ID" value="ENSPMRP00000031845.1"/>
    <property type="gene ID" value="ENSPMRG00000020626.1"/>
</dbReference>
<dbReference type="Gene3D" id="2.60.40.10">
    <property type="entry name" value="Immunoglobulins"/>
    <property type="match status" value="1"/>
</dbReference>
<name>A0A670K6E9_PODMU</name>
<dbReference type="FunFam" id="2.60.40.10:FF:002426">
    <property type="entry name" value="Immunoglobulin heavy variable V15-2"/>
    <property type="match status" value="1"/>
</dbReference>
<evidence type="ECO:0000313" key="5">
    <source>
        <dbReference type="Ensembl" id="ENSPMRP00000031845.1"/>
    </source>
</evidence>
<evidence type="ECO:0000256" key="3">
    <source>
        <dbReference type="ARBA" id="ARBA00043265"/>
    </source>
</evidence>
<keyword evidence="3" id="KW-1280">Immunoglobulin</keyword>
<dbReference type="OMA" id="CAWGREV"/>
<protein>
    <recommendedName>
        <fullName evidence="4">Ig-like domain-containing protein</fullName>
    </recommendedName>
</protein>
<dbReference type="GO" id="GO:0002250">
    <property type="term" value="P:adaptive immune response"/>
    <property type="evidence" value="ECO:0007669"/>
    <property type="project" value="UniProtKB-KW"/>
</dbReference>
<dbReference type="InterPro" id="IPR036179">
    <property type="entry name" value="Ig-like_dom_sf"/>
</dbReference>
<dbReference type="SMART" id="SM00409">
    <property type="entry name" value="IG"/>
    <property type="match status" value="1"/>
</dbReference>
<organism evidence="5 6">
    <name type="scientific">Podarcis muralis</name>
    <name type="common">Wall lizard</name>
    <name type="synonym">Lacerta muralis</name>
    <dbReference type="NCBI Taxonomy" id="64176"/>
    <lineage>
        <taxon>Eukaryota</taxon>
        <taxon>Metazoa</taxon>
        <taxon>Chordata</taxon>
        <taxon>Craniata</taxon>
        <taxon>Vertebrata</taxon>
        <taxon>Euteleostomi</taxon>
        <taxon>Lepidosauria</taxon>
        <taxon>Squamata</taxon>
        <taxon>Bifurcata</taxon>
        <taxon>Unidentata</taxon>
        <taxon>Episquamata</taxon>
        <taxon>Laterata</taxon>
        <taxon>Lacertibaenia</taxon>
        <taxon>Lacertidae</taxon>
        <taxon>Podarcis</taxon>
    </lineage>
</organism>
<reference evidence="5" key="2">
    <citation type="submission" date="2025-08" db="UniProtKB">
        <authorList>
            <consortium name="Ensembl"/>
        </authorList>
    </citation>
    <scope>IDENTIFICATION</scope>
</reference>
<proteinExistence type="predicted"/>
<dbReference type="AlphaFoldDB" id="A0A670K6E9"/>
<dbReference type="SUPFAM" id="SSF48726">
    <property type="entry name" value="Immunoglobulin"/>
    <property type="match status" value="1"/>
</dbReference>
<dbReference type="InterPro" id="IPR050199">
    <property type="entry name" value="IgHV"/>
</dbReference>
<reference evidence="5 6" key="1">
    <citation type="journal article" date="2019" name="Proc. Natl. Acad. Sci. U.S.A.">
        <title>Regulatory changes in pterin and carotenoid genes underlie balanced color polymorphisms in the wall lizard.</title>
        <authorList>
            <person name="Andrade P."/>
            <person name="Pinho C."/>
            <person name="Perez I de Lanuza G."/>
            <person name="Afonso S."/>
            <person name="Brejcha J."/>
            <person name="Rubin C.J."/>
            <person name="Wallerman O."/>
            <person name="Pereira P."/>
            <person name="Sabatino S.J."/>
            <person name="Bellati A."/>
            <person name="Pellitteri-Rosa D."/>
            <person name="Bosakova Z."/>
            <person name="Bunikis I."/>
            <person name="Carretero M.A."/>
            <person name="Feiner N."/>
            <person name="Marsik P."/>
            <person name="Pauperio F."/>
            <person name="Salvi D."/>
            <person name="Soler L."/>
            <person name="While G.M."/>
            <person name="Uller T."/>
            <person name="Font E."/>
            <person name="Andersson L."/>
            <person name="Carneiro M."/>
        </authorList>
    </citation>
    <scope>NUCLEOTIDE SEQUENCE</scope>
</reference>
<sequence length="172" mass="19192">CAWGREVEITAAAAAAAARVFSDIQLVSSGSGIVRPGENLNLLCKVKGFSISTESNWWSWIRQSPGKGLEWIAWIYPYDGDTRYAPSFKSRASISSDASKNEFSLQLNSLTAADSAVYFCARDDTVRQSLLGPVQKVEILVYYKYTMKVLTEHFCIPQMMRNNIQTACLFNL</sequence>
<dbReference type="PANTHER" id="PTHR23266">
    <property type="entry name" value="IMMUNOGLOBULIN HEAVY CHAIN"/>
    <property type="match status" value="1"/>
</dbReference>
<dbReference type="InterPro" id="IPR007110">
    <property type="entry name" value="Ig-like_dom"/>
</dbReference>
<dbReference type="PROSITE" id="PS50835">
    <property type="entry name" value="IG_LIKE"/>
    <property type="match status" value="1"/>
</dbReference>
<feature type="domain" description="Ig-like" evidence="4">
    <location>
        <begin position="22"/>
        <end position="120"/>
    </location>
</feature>
<evidence type="ECO:0000256" key="1">
    <source>
        <dbReference type="ARBA" id="ARBA00022859"/>
    </source>
</evidence>
<dbReference type="InterPro" id="IPR013783">
    <property type="entry name" value="Ig-like_fold"/>
</dbReference>
<keyword evidence="2" id="KW-1064">Adaptive immunity</keyword>
<dbReference type="Proteomes" id="UP000472272">
    <property type="component" value="Chromosome 13"/>
</dbReference>
<dbReference type="Pfam" id="PF07686">
    <property type="entry name" value="V-set"/>
    <property type="match status" value="1"/>
</dbReference>
<evidence type="ECO:0000256" key="2">
    <source>
        <dbReference type="ARBA" id="ARBA00023130"/>
    </source>
</evidence>
<dbReference type="GO" id="GO:0019814">
    <property type="term" value="C:immunoglobulin complex"/>
    <property type="evidence" value="ECO:0007669"/>
    <property type="project" value="UniProtKB-KW"/>
</dbReference>
<dbReference type="InterPro" id="IPR013106">
    <property type="entry name" value="Ig_V-set"/>
</dbReference>
<reference evidence="5" key="3">
    <citation type="submission" date="2025-09" db="UniProtKB">
        <authorList>
            <consortium name="Ensembl"/>
        </authorList>
    </citation>
    <scope>IDENTIFICATION</scope>
</reference>
<dbReference type="GO" id="GO:0005576">
    <property type="term" value="C:extracellular region"/>
    <property type="evidence" value="ECO:0007669"/>
    <property type="project" value="UniProtKB-ARBA"/>
</dbReference>
<keyword evidence="6" id="KW-1185">Reference proteome</keyword>